<name>A0A5N3PA28_9HYPH</name>
<dbReference type="PANTHER" id="PTHR45138:SF9">
    <property type="entry name" value="DIGUANYLATE CYCLASE DGCM-RELATED"/>
    <property type="match status" value="1"/>
</dbReference>
<sequence length="263" mass="28523">MRKFPKWLSTPTITTAADLARYVVVVTAISLAVALAIDVVSQLMFFTAWSVALRSWALTVFAVLVIAVPASLIFGRAQRELQQSKRALEVLSRTDSLTGLPNRRALMEASESPVAQTMVLVIADVDRFKMVNDTHGHRVGDAVLQTVGRIMASHLAQFGLVGRLGGEEFALISSTASVEVIVRALDELLGIVAKTPIVVPGDAVRVTMSVGVAVRYPEEPFERLYSEADEALYLAKRGGRNRIELSARAREVFPGRASPPARA</sequence>
<dbReference type="InterPro" id="IPR029787">
    <property type="entry name" value="Nucleotide_cyclase"/>
</dbReference>
<evidence type="ECO:0000313" key="5">
    <source>
        <dbReference type="EMBL" id="KAB0266599.1"/>
    </source>
</evidence>
<keyword evidence="3" id="KW-1133">Transmembrane helix</keyword>
<evidence type="ECO:0000256" key="1">
    <source>
        <dbReference type="ARBA" id="ARBA00012528"/>
    </source>
</evidence>
<dbReference type="InterPro" id="IPR000160">
    <property type="entry name" value="GGDEF_dom"/>
</dbReference>
<dbReference type="RefSeq" id="WP_150945173.1">
    <property type="nucleotide sequence ID" value="NZ_VCMV01000020.1"/>
</dbReference>
<dbReference type="Gene3D" id="3.30.70.270">
    <property type="match status" value="1"/>
</dbReference>
<dbReference type="NCBIfam" id="TIGR00254">
    <property type="entry name" value="GGDEF"/>
    <property type="match status" value="1"/>
</dbReference>
<evidence type="ECO:0000256" key="3">
    <source>
        <dbReference type="SAM" id="Phobius"/>
    </source>
</evidence>
<protein>
    <recommendedName>
        <fullName evidence="1">diguanylate cyclase</fullName>
        <ecNumber evidence="1">2.7.7.65</ecNumber>
    </recommendedName>
</protein>
<dbReference type="Proteomes" id="UP000325684">
    <property type="component" value="Unassembled WGS sequence"/>
</dbReference>
<dbReference type="AlphaFoldDB" id="A0A5N3PA28"/>
<dbReference type="Pfam" id="PF00990">
    <property type="entry name" value="GGDEF"/>
    <property type="match status" value="1"/>
</dbReference>
<dbReference type="InterPro" id="IPR043128">
    <property type="entry name" value="Rev_trsase/Diguanyl_cyclase"/>
</dbReference>
<dbReference type="OrthoDB" id="9812260at2"/>
<feature type="transmembrane region" description="Helical" evidence="3">
    <location>
        <begin position="21"/>
        <end position="49"/>
    </location>
</feature>
<comment type="catalytic activity">
    <reaction evidence="2">
        <text>2 GTP = 3',3'-c-di-GMP + 2 diphosphate</text>
        <dbReference type="Rhea" id="RHEA:24898"/>
        <dbReference type="ChEBI" id="CHEBI:33019"/>
        <dbReference type="ChEBI" id="CHEBI:37565"/>
        <dbReference type="ChEBI" id="CHEBI:58805"/>
        <dbReference type="EC" id="2.7.7.65"/>
    </reaction>
</comment>
<comment type="caution">
    <text evidence="5">The sequence shown here is derived from an EMBL/GenBank/DDBJ whole genome shotgun (WGS) entry which is preliminary data.</text>
</comment>
<dbReference type="SUPFAM" id="SSF55073">
    <property type="entry name" value="Nucleotide cyclase"/>
    <property type="match status" value="1"/>
</dbReference>
<organism evidence="5 6">
    <name type="scientific">Microvirga brassicacearum</name>
    <dbReference type="NCBI Taxonomy" id="2580413"/>
    <lineage>
        <taxon>Bacteria</taxon>
        <taxon>Pseudomonadati</taxon>
        <taxon>Pseudomonadota</taxon>
        <taxon>Alphaproteobacteria</taxon>
        <taxon>Hyphomicrobiales</taxon>
        <taxon>Methylobacteriaceae</taxon>
        <taxon>Microvirga</taxon>
    </lineage>
</organism>
<evidence type="ECO:0000313" key="6">
    <source>
        <dbReference type="Proteomes" id="UP000325684"/>
    </source>
</evidence>
<keyword evidence="3" id="KW-0812">Transmembrane</keyword>
<evidence type="ECO:0000259" key="4">
    <source>
        <dbReference type="PROSITE" id="PS50887"/>
    </source>
</evidence>
<keyword evidence="3" id="KW-0472">Membrane</keyword>
<dbReference type="PANTHER" id="PTHR45138">
    <property type="entry name" value="REGULATORY COMPONENTS OF SENSORY TRANSDUCTION SYSTEM"/>
    <property type="match status" value="1"/>
</dbReference>
<feature type="domain" description="GGDEF" evidence="4">
    <location>
        <begin position="116"/>
        <end position="248"/>
    </location>
</feature>
<dbReference type="GO" id="GO:0052621">
    <property type="term" value="F:diguanylate cyclase activity"/>
    <property type="evidence" value="ECO:0007669"/>
    <property type="project" value="UniProtKB-EC"/>
</dbReference>
<keyword evidence="6" id="KW-1185">Reference proteome</keyword>
<dbReference type="InterPro" id="IPR050469">
    <property type="entry name" value="Diguanylate_Cyclase"/>
</dbReference>
<reference evidence="5 6" key="1">
    <citation type="journal article" date="2019" name="Microorganisms">
        <title>Genome Insights into the Novel Species Microvirga brassicacearum, a Rapeseed Endophyte with Biotechnological Potential.</title>
        <authorList>
            <person name="Jimenez-Gomez A."/>
            <person name="Saati-Santamaria Z."/>
            <person name="Igual J.M."/>
            <person name="Rivas R."/>
            <person name="Mateos P.F."/>
            <person name="Garcia-Fraile P."/>
        </authorList>
    </citation>
    <scope>NUCLEOTIDE SEQUENCE [LARGE SCALE GENOMIC DNA]</scope>
    <source>
        <strain evidence="5 6">CDVBN77</strain>
    </source>
</reference>
<evidence type="ECO:0000256" key="2">
    <source>
        <dbReference type="ARBA" id="ARBA00034247"/>
    </source>
</evidence>
<dbReference type="CDD" id="cd01949">
    <property type="entry name" value="GGDEF"/>
    <property type="match status" value="1"/>
</dbReference>
<dbReference type="EC" id="2.7.7.65" evidence="1"/>
<gene>
    <name evidence="5" type="ORF">FEZ63_13255</name>
</gene>
<proteinExistence type="predicted"/>
<accession>A0A5N3PA28</accession>
<dbReference type="EMBL" id="VCMV01000020">
    <property type="protein sequence ID" value="KAB0266599.1"/>
    <property type="molecule type" value="Genomic_DNA"/>
</dbReference>
<feature type="transmembrane region" description="Helical" evidence="3">
    <location>
        <begin position="55"/>
        <end position="75"/>
    </location>
</feature>
<dbReference type="PROSITE" id="PS50887">
    <property type="entry name" value="GGDEF"/>
    <property type="match status" value="1"/>
</dbReference>
<dbReference type="SMART" id="SM00267">
    <property type="entry name" value="GGDEF"/>
    <property type="match status" value="1"/>
</dbReference>